<name>A0ABT0JZH4_9ACTN</name>
<proteinExistence type="predicted"/>
<reference evidence="1 2" key="1">
    <citation type="submission" date="2022-04" db="EMBL/GenBank/DDBJ databases">
        <title>Genome diversity in the genus Frankia.</title>
        <authorList>
            <person name="Carlos-Shanley C."/>
            <person name="Hahn D."/>
        </authorList>
    </citation>
    <scope>NUCLEOTIDE SEQUENCE [LARGE SCALE GENOMIC DNA]</scope>
    <source>
        <strain evidence="1 2">Ag45/Mut15</strain>
    </source>
</reference>
<evidence type="ECO:0000313" key="2">
    <source>
        <dbReference type="Proteomes" id="UP001201873"/>
    </source>
</evidence>
<dbReference type="EMBL" id="JALKFT010000010">
    <property type="protein sequence ID" value="MCK9876627.1"/>
    <property type="molecule type" value="Genomic_DNA"/>
</dbReference>
<gene>
    <name evidence="1" type="ORF">MXD59_12700</name>
</gene>
<dbReference type="RefSeq" id="WP_248824858.1">
    <property type="nucleotide sequence ID" value="NZ_JALKFT010000010.1"/>
</dbReference>
<accession>A0ABT0JZH4</accession>
<keyword evidence="2" id="KW-1185">Reference proteome</keyword>
<comment type="caution">
    <text evidence="1">The sequence shown here is derived from an EMBL/GenBank/DDBJ whole genome shotgun (WGS) entry which is preliminary data.</text>
</comment>
<sequence length="66" mass="6335">MSGEAAVDGAAADLAAAAGMLRRMVEAIGAGELSAPSGMADRMIGATLTLEAIGDGESPESVSNAA</sequence>
<protein>
    <submittedName>
        <fullName evidence="1">Uncharacterized protein</fullName>
    </submittedName>
</protein>
<evidence type="ECO:0000313" key="1">
    <source>
        <dbReference type="EMBL" id="MCK9876627.1"/>
    </source>
</evidence>
<organism evidence="1 2">
    <name type="scientific">Frankia umida</name>
    <dbReference type="NCBI Taxonomy" id="573489"/>
    <lineage>
        <taxon>Bacteria</taxon>
        <taxon>Bacillati</taxon>
        <taxon>Actinomycetota</taxon>
        <taxon>Actinomycetes</taxon>
        <taxon>Frankiales</taxon>
        <taxon>Frankiaceae</taxon>
        <taxon>Frankia</taxon>
    </lineage>
</organism>
<dbReference type="Proteomes" id="UP001201873">
    <property type="component" value="Unassembled WGS sequence"/>
</dbReference>